<dbReference type="PANTHER" id="PTHR33908">
    <property type="entry name" value="MANNOSYLTRANSFERASE YKCB-RELATED"/>
    <property type="match status" value="1"/>
</dbReference>
<evidence type="ECO:0000313" key="10">
    <source>
        <dbReference type="EMBL" id="OGC59296.1"/>
    </source>
</evidence>
<evidence type="ECO:0000256" key="5">
    <source>
        <dbReference type="ARBA" id="ARBA00022692"/>
    </source>
</evidence>
<evidence type="ECO:0000256" key="2">
    <source>
        <dbReference type="ARBA" id="ARBA00022475"/>
    </source>
</evidence>
<gene>
    <name evidence="10" type="ORF">A3A70_02510</name>
</gene>
<dbReference type="InterPro" id="IPR050297">
    <property type="entry name" value="LipidA_mod_glycosyltrf_83"/>
</dbReference>
<dbReference type="GO" id="GO:0016763">
    <property type="term" value="F:pentosyltransferase activity"/>
    <property type="evidence" value="ECO:0007669"/>
    <property type="project" value="TreeGrafter"/>
</dbReference>
<evidence type="ECO:0000256" key="3">
    <source>
        <dbReference type="ARBA" id="ARBA00022676"/>
    </source>
</evidence>
<evidence type="ECO:0000256" key="1">
    <source>
        <dbReference type="ARBA" id="ARBA00004651"/>
    </source>
</evidence>
<feature type="transmembrane region" description="Helical" evidence="8">
    <location>
        <begin position="339"/>
        <end position="363"/>
    </location>
</feature>
<keyword evidence="7 8" id="KW-0472">Membrane</keyword>
<dbReference type="STRING" id="1802627.A3A70_02510"/>
<dbReference type="InterPro" id="IPR038731">
    <property type="entry name" value="RgtA/B/C-like"/>
</dbReference>
<dbReference type="PANTHER" id="PTHR33908:SF11">
    <property type="entry name" value="MEMBRANE PROTEIN"/>
    <property type="match status" value="1"/>
</dbReference>
<feature type="transmembrane region" description="Helical" evidence="8">
    <location>
        <begin position="96"/>
        <end position="115"/>
    </location>
</feature>
<feature type="transmembrane region" description="Helical" evidence="8">
    <location>
        <begin position="40"/>
        <end position="64"/>
    </location>
</feature>
<keyword evidence="3" id="KW-0328">Glycosyltransferase</keyword>
<dbReference type="GO" id="GO:0005886">
    <property type="term" value="C:plasma membrane"/>
    <property type="evidence" value="ECO:0007669"/>
    <property type="project" value="UniProtKB-SubCell"/>
</dbReference>
<feature type="transmembrane region" description="Helical" evidence="8">
    <location>
        <begin position="70"/>
        <end position="89"/>
    </location>
</feature>
<protein>
    <recommendedName>
        <fullName evidence="9">Glycosyltransferase RgtA/B/C/D-like domain-containing protein</fullName>
    </recommendedName>
</protein>
<feature type="transmembrane region" description="Helical" evidence="8">
    <location>
        <begin position="194"/>
        <end position="214"/>
    </location>
</feature>
<name>A0A1F4VQ12_UNCKA</name>
<accession>A0A1F4VQ12</accession>
<sequence length="500" mass="57982">MHPDEPKLIEPAITWSFQIKEILAGNWSLLDPKFYYYPSFLMYLLFGLLSLARLVHSVIPFPILDNKETFYLMARLISVICGVGQVFLIYRIGAKLSSKTVGLLAGLFTAISVLLVRESHYYTGDIPAGFLMLFSLYLMIKWTENPKKYKYLIFSAVTIGLGVATKYYPILMLAPLTYLVHSVQRGWERRFKTLFLSCVLILGVFVATVPFSVINHRQFISEFIESSLRSREGVWGYVDPNPLGFLVNRDPSFHDPFSQNGLFQGISPFFLILAIYGIYHLRRKVNYIPIFILSATYYLFFAVHLTKIIRWMVPITPLILLFSAVGLVHLLQANNFRKWVGVLIMVFGVLWNLGHVIVIDYAFSNSDSRIQTYVYLDEKLHDKSRVAFDYFGIPGFTQKEYEYLEFVHPRYNSHGEIDSSLPPDFEYLKNVFKPEFIIVNGSSRDRCKLKNMQKLFSESCSSWNEFYARVEKDYNVERDYKPQLFNNVESGPEMIIYVPK</sequence>
<dbReference type="EMBL" id="MEVK01000018">
    <property type="protein sequence ID" value="OGC59296.1"/>
    <property type="molecule type" value="Genomic_DNA"/>
</dbReference>
<proteinExistence type="predicted"/>
<evidence type="ECO:0000259" key="9">
    <source>
        <dbReference type="Pfam" id="PF13231"/>
    </source>
</evidence>
<comment type="subcellular location">
    <subcellularLocation>
        <location evidence="1">Cell membrane</location>
        <topology evidence="1">Multi-pass membrane protein</topology>
    </subcellularLocation>
</comment>
<keyword evidence="4" id="KW-0808">Transferase</keyword>
<feature type="transmembrane region" description="Helical" evidence="8">
    <location>
        <begin position="315"/>
        <end position="333"/>
    </location>
</feature>
<keyword evidence="6 8" id="KW-1133">Transmembrane helix</keyword>
<keyword evidence="5 8" id="KW-0812">Transmembrane</keyword>
<evidence type="ECO:0000256" key="4">
    <source>
        <dbReference type="ARBA" id="ARBA00022679"/>
    </source>
</evidence>
<comment type="caution">
    <text evidence="10">The sequence shown here is derived from an EMBL/GenBank/DDBJ whole genome shotgun (WGS) entry which is preliminary data.</text>
</comment>
<feature type="transmembrane region" description="Helical" evidence="8">
    <location>
        <begin position="285"/>
        <end position="303"/>
    </location>
</feature>
<dbReference type="GO" id="GO:0009103">
    <property type="term" value="P:lipopolysaccharide biosynthetic process"/>
    <property type="evidence" value="ECO:0007669"/>
    <property type="project" value="UniProtKB-ARBA"/>
</dbReference>
<keyword evidence="2" id="KW-1003">Cell membrane</keyword>
<dbReference type="AlphaFoldDB" id="A0A1F4VQ12"/>
<evidence type="ECO:0000256" key="7">
    <source>
        <dbReference type="ARBA" id="ARBA00023136"/>
    </source>
</evidence>
<feature type="transmembrane region" description="Helical" evidence="8">
    <location>
        <begin position="121"/>
        <end position="140"/>
    </location>
</feature>
<evidence type="ECO:0000313" key="11">
    <source>
        <dbReference type="Proteomes" id="UP000178964"/>
    </source>
</evidence>
<reference evidence="10 11" key="1">
    <citation type="journal article" date="2016" name="Nat. Commun.">
        <title>Thousands of microbial genomes shed light on interconnected biogeochemical processes in an aquifer system.</title>
        <authorList>
            <person name="Anantharaman K."/>
            <person name="Brown C.T."/>
            <person name="Hug L.A."/>
            <person name="Sharon I."/>
            <person name="Castelle C.J."/>
            <person name="Probst A.J."/>
            <person name="Thomas B.C."/>
            <person name="Singh A."/>
            <person name="Wilkins M.J."/>
            <person name="Karaoz U."/>
            <person name="Brodie E.L."/>
            <person name="Williams K.H."/>
            <person name="Hubbard S.S."/>
            <person name="Banfield J.F."/>
        </authorList>
    </citation>
    <scope>NUCLEOTIDE SEQUENCE [LARGE SCALE GENOMIC DNA]</scope>
</reference>
<dbReference type="Pfam" id="PF13231">
    <property type="entry name" value="PMT_2"/>
    <property type="match status" value="1"/>
</dbReference>
<organism evidence="10 11">
    <name type="scientific">candidate division WWE3 bacterium RIFCSPLOWO2_01_FULL_42_11</name>
    <dbReference type="NCBI Taxonomy" id="1802627"/>
    <lineage>
        <taxon>Bacteria</taxon>
        <taxon>Katanobacteria</taxon>
    </lineage>
</organism>
<evidence type="ECO:0000256" key="8">
    <source>
        <dbReference type="SAM" id="Phobius"/>
    </source>
</evidence>
<feature type="transmembrane region" description="Helical" evidence="8">
    <location>
        <begin position="152"/>
        <end position="174"/>
    </location>
</feature>
<dbReference type="Proteomes" id="UP000178964">
    <property type="component" value="Unassembled WGS sequence"/>
</dbReference>
<evidence type="ECO:0000256" key="6">
    <source>
        <dbReference type="ARBA" id="ARBA00022989"/>
    </source>
</evidence>
<feature type="domain" description="Glycosyltransferase RgtA/B/C/D-like" evidence="9">
    <location>
        <begin position="74"/>
        <end position="206"/>
    </location>
</feature>